<feature type="transmembrane region" description="Helical" evidence="10">
    <location>
        <begin position="14"/>
        <end position="34"/>
    </location>
</feature>
<keyword evidence="3 10" id="KW-0812">Transmembrane</keyword>
<evidence type="ECO:0000256" key="3">
    <source>
        <dbReference type="ARBA" id="ARBA00022692"/>
    </source>
</evidence>
<sequence length="769" mass="87882">MGQKFQYDESGNTFLYFVMAFLGLILIPCSYYFWPNPDKPKEKRSGVQCNCDACIVKEDVLKRKEPRKKLKRLAIRIALSLGWILFAFVAYKITQTDYEYANFDPYEILGVPLSASTAEIKKAYRKLSLLYHPDKETGDEKLFMKLTKAYQALTDDTARRNWEKYGNPDGPGAMSFGIALPSWIVDKENSVWVLGLYALVFMIALPTTVGIWWYRSIQYSSDKVLLDTTQLYYYFFHKTPQMQLKRALMVLAASMEFEKGHNSQVQERVSDNLEVPALIKQLPNLNEKNKERPLCFHYSVKARALLHAHLSRMPLPPNTLEIDRQLVIRKSPYLIQEMVTCVSQLIMLAHAGRIGRLPTLDTIESVMKMSPMIVQALWETRSPMMQLPHITEDMQKYFMSKKRQISTVQQFCQMKDEERRNILKGLSDDQYVDVMRVCASMPLIDFKVQCEVLDDEESAVVTAGAIVTVTVTLTRNSMSSLLKGENAAVKSSQALAAAQDDQDEDKENREVDADGNPQQVQNKKPVWQKKKGGGKKPGGKGKNPPQKKNAVVVPAIKAAKNAETPEKSEKPKEMKALPDYDDSDDEGGASDGSMSDSDSGSENQNKEMATSGNEDDDDEWEKCQSRLAKNKERALEGKSKISHPVHCPYFPEVKQEYWWTYVSDRKNKQLVTAPYLVTNLIRVEECQLQFTAPRKPGHYKFTVCLRSDSFMGFDQLREIKLDVQEAKQIEEHPQWEMSDEEEEKEVESEESEYATDDDVDVDEEDEDDD</sequence>
<accession>A0A1D2NFG1</accession>
<keyword evidence="8" id="KW-0143">Chaperone</keyword>
<dbReference type="SUPFAM" id="SSF81296">
    <property type="entry name" value="E set domains"/>
    <property type="match status" value="1"/>
</dbReference>
<proteinExistence type="predicted"/>
<dbReference type="AlphaFoldDB" id="A0A1D2NFG1"/>
<dbReference type="PANTHER" id="PTHR24075">
    <property type="entry name" value="SEC63 DOMAIN-CONTAINING"/>
    <property type="match status" value="1"/>
</dbReference>
<feature type="compositionally biased region" description="Low complexity" evidence="9">
    <location>
        <begin position="591"/>
        <end position="601"/>
    </location>
</feature>
<feature type="region of interest" description="Disordered" evidence="9">
    <location>
        <begin position="730"/>
        <end position="769"/>
    </location>
</feature>
<evidence type="ECO:0000259" key="11">
    <source>
        <dbReference type="PROSITE" id="PS50076"/>
    </source>
</evidence>
<protein>
    <submittedName>
        <fullName evidence="12">Translocation protein SEC63</fullName>
    </submittedName>
</protein>
<evidence type="ECO:0000256" key="8">
    <source>
        <dbReference type="ARBA" id="ARBA00023186"/>
    </source>
</evidence>
<dbReference type="EMBL" id="LJIJ01000065">
    <property type="protein sequence ID" value="ODN03716.1"/>
    <property type="molecule type" value="Genomic_DNA"/>
</dbReference>
<dbReference type="SUPFAM" id="SSF158702">
    <property type="entry name" value="Sec63 N-terminal domain-like"/>
    <property type="match status" value="1"/>
</dbReference>
<dbReference type="OMA" id="RAILHAH"/>
<evidence type="ECO:0000256" key="1">
    <source>
        <dbReference type="ARBA" id="ARBA00004477"/>
    </source>
</evidence>
<organism evidence="12 13">
    <name type="scientific">Orchesella cincta</name>
    <name type="common">Springtail</name>
    <name type="synonym">Podura cincta</name>
    <dbReference type="NCBI Taxonomy" id="48709"/>
    <lineage>
        <taxon>Eukaryota</taxon>
        <taxon>Metazoa</taxon>
        <taxon>Ecdysozoa</taxon>
        <taxon>Arthropoda</taxon>
        <taxon>Hexapoda</taxon>
        <taxon>Collembola</taxon>
        <taxon>Entomobryomorpha</taxon>
        <taxon>Entomobryoidea</taxon>
        <taxon>Orchesellidae</taxon>
        <taxon>Orchesellinae</taxon>
        <taxon>Orchesella</taxon>
    </lineage>
</organism>
<evidence type="ECO:0000313" key="13">
    <source>
        <dbReference type="Proteomes" id="UP000094527"/>
    </source>
</evidence>
<dbReference type="Proteomes" id="UP000094527">
    <property type="component" value="Unassembled WGS sequence"/>
</dbReference>
<dbReference type="GO" id="GO:0003723">
    <property type="term" value="F:RNA binding"/>
    <property type="evidence" value="ECO:0007669"/>
    <property type="project" value="TreeGrafter"/>
</dbReference>
<dbReference type="SUPFAM" id="SSF46565">
    <property type="entry name" value="Chaperone J-domain"/>
    <property type="match status" value="1"/>
</dbReference>
<feature type="compositionally biased region" description="Basic and acidic residues" evidence="9">
    <location>
        <begin position="563"/>
        <end position="578"/>
    </location>
</feature>
<dbReference type="FunFam" id="1.10.3380.10:FF:000011">
    <property type="entry name" value="Translocation protein SEC63"/>
    <property type="match status" value="1"/>
</dbReference>
<dbReference type="GO" id="GO:0008320">
    <property type="term" value="F:protein transmembrane transporter activity"/>
    <property type="evidence" value="ECO:0007669"/>
    <property type="project" value="TreeGrafter"/>
</dbReference>
<comment type="subcellular location">
    <subcellularLocation>
        <location evidence="1">Endoplasmic reticulum membrane</location>
        <topology evidence="1">Multi-pass membrane protein</topology>
    </subcellularLocation>
</comment>
<evidence type="ECO:0000313" key="12">
    <source>
        <dbReference type="EMBL" id="ODN03716.1"/>
    </source>
</evidence>
<feature type="compositionally biased region" description="Polar residues" evidence="9">
    <location>
        <begin position="602"/>
        <end position="612"/>
    </location>
</feature>
<reference evidence="12 13" key="1">
    <citation type="journal article" date="2016" name="Genome Biol. Evol.">
        <title>Gene Family Evolution Reflects Adaptation to Soil Environmental Stressors in the Genome of the Collembolan Orchesella cincta.</title>
        <authorList>
            <person name="Faddeeva-Vakhrusheva A."/>
            <person name="Derks M.F."/>
            <person name="Anvar S.Y."/>
            <person name="Agamennone V."/>
            <person name="Suring W."/>
            <person name="Smit S."/>
            <person name="van Straalen N.M."/>
            <person name="Roelofs D."/>
        </authorList>
    </citation>
    <scope>NUCLEOTIDE SEQUENCE [LARGE SCALE GENOMIC DNA]</scope>
    <source>
        <tissue evidence="12">Mixed pool</tissue>
    </source>
</reference>
<feature type="compositionally biased region" description="Acidic residues" evidence="9">
    <location>
        <begin position="579"/>
        <end position="588"/>
    </location>
</feature>
<dbReference type="PROSITE" id="PS50076">
    <property type="entry name" value="DNAJ_2"/>
    <property type="match status" value="1"/>
</dbReference>
<dbReference type="Gene3D" id="1.10.287.110">
    <property type="entry name" value="DnaJ domain"/>
    <property type="match status" value="1"/>
</dbReference>
<dbReference type="InterPro" id="IPR035892">
    <property type="entry name" value="C2_domain_sf"/>
</dbReference>
<keyword evidence="13" id="KW-1185">Reference proteome</keyword>
<keyword evidence="5" id="KW-0653">Protein transport</keyword>
<name>A0A1D2NFG1_ORCCI</name>
<dbReference type="GO" id="GO:0006620">
    <property type="term" value="P:post-translational protein targeting to endoplasmic reticulum membrane"/>
    <property type="evidence" value="ECO:0007669"/>
    <property type="project" value="TreeGrafter"/>
</dbReference>
<dbReference type="PANTHER" id="PTHR24075:SF0">
    <property type="entry name" value="TRANSLOCATION PROTEIN SEC63 HOMOLOG"/>
    <property type="match status" value="1"/>
</dbReference>
<feature type="compositionally biased region" description="Acidic residues" evidence="9">
    <location>
        <begin position="737"/>
        <end position="769"/>
    </location>
</feature>
<evidence type="ECO:0000256" key="4">
    <source>
        <dbReference type="ARBA" id="ARBA00022824"/>
    </source>
</evidence>
<dbReference type="Pfam" id="PF00226">
    <property type="entry name" value="DnaJ"/>
    <property type="match status" value="1"/>
</dbReference>
<dbReference type="SMART" id="SM00973">
    <property type="entry name" value="Sec63"/>
    <property type="match status" value="1"/>
</dbReference>
<feature type="transmembrane region" description="Helical" evidence="10">
    <location>
        <begin position="191"/>
        <end position="214"/>
    </location>
</feature>
<dbReference type="OrthoDB" id="1734229at2759"/>
<evidence type="ECO:0000256" key="6">
    <source>
        <dbReference type="ARBA" id="ARBA00022989"/>
    </source>
</evidence>
<evidence type="ECO:0000256" key="10">
    <source>
        <dbReference type="SAM" id="Phobius"/>
    </source>
</evidence>
<feature type="transmembrane region" description="Helical" evidence="10">
    <location>
        <begin position="73"/>
        <end position="93"/>
    </location>
</feature>
<dbReference type="Gene3D" id="1.10.3380.10">
    <property type="entry name" value="Sec63 N-terminal domain-like domain"/>
    <property type="match status" value="1"/>
</dbReference>
<dbReference type="Pfam" id="PF02889">
    <property type="entry name" value="Sec63"/>
    <property type="match status" value="2"/>
</dbReference>
<dbReference type="PRINTS" id="PR00625">
    <property type="entry name" value="JDOMAIN"/>
</dbReference>
<keyword evidence="6 10" id="KW-1133">Transmembrane helix</keyword>
<evidence type="ECO:0000256" key="2">
    <source>
        <dbReference type="ARBA" id="ARBA00022448"/>
    </source>
</evidence>
<evidence type="ECO:0000256" key="9">
    <source>
        <dbReference type="SAM" id="MobiDB-lite"/>
    </source>
</evidence>
<dbReference type="InterPro" id="IPR004179">
    <property type="entry name" value="Sec63-dom"/>
</dbReference>
<dbReference type="GO" id="GO:0031207">
    <property type="term" value="C:Sec62/Sec63 complex"/>
    <property type="evidence" value="ECO:0007669"/>
    <property type="project" value="TreeGrafter"/>
</dbReference>
<dbReference type="GO" id="GO:0006614">
    <property type="term" value="P:SRP-dependent cotranslational protein targeting to membrane"/>
    <property type="evidence" value="ECO:0007669"/>
    <property type="project" value="TreeGrafter"/>
</dbReference>
<evidence type="ECO:0000256" key="5">
    <source>
        <dbReference type="ARBA" id="ARBA00022927"/>
    </source>
</evidence>
<dbReference type="InterPro" id="IPR001623">
    <property type="entry name" value="DnaJ_domain"/>
</dbReference>
<feature type="region of interest" description="Disordered" evidence="9">
    <location>
        <begin position="492"/>
        <end position="622"/>
    </location>
</feature>
<dbReference type="STRING" id="48709.A0A1D2NFG1"/>
<dbReference type="InterPro" id="IPR014756">
    <property type="entry name" value="Ig_E-set"/>
</dbReference>
<dbReference type="InterPro" id="IPR036869">
    <property type="entry name" value="J_dom_sf"/>
</dbReference>
<keyword evidence="2" id="KW-0813">Transport</keyword>
<feature type="domain" description="J" evidence="11">
    <location>
        <begin position="104"/>
        <end position="166"/>
    </location>
</feature>
<evidence type="ECO:0000256" key="7">
    <source>
        <dbReference type="ARBA" id="ARBA00023136"/>
    </source>
</evidence>
<dbReference type="CDD" id="cd06257">
    <property type="entry name" value="DnaJ"/>
    <property type="match status" value="1"/>
</dbReference>
<keyword evidence="4" id="KW-0256">Endoplasmic reticulum</keyword>
<dbReference type="FunFam" id="1.10.287.110:FF:000063">
    <property type="entry name" value="Translocation protein SEC63"/>
    <property type="match status" value="1"/>
</dbReference>
<feature type="compositionally biased region" description="Basic residues" evidence="9">
    <location>
        <begin position="526"/>
        <end position="539"/>
    </location>
</feature>
<gene>
    <name evidence="12" type="ORF">Ocin01_02956</name>
</gene>
<dbReference type="Gene3D" id="1.10.150.20">
    <property type="entry name" value="5' to 3' exonuclease, C-terminal subdomain"/>
    <property type="match status" value="1"/>
</dbReference>
<dbReference type="Gene3D" id="2.60.40.150">
    <property type="entry name" value="C2 domain"/>
    <property type="match status" value="1"/>
</dbReference>
<comment type="caution">
    <text evidence="12">The sequence shown here is derived from an EMBL/GenBank/DDBJ whole genome shotgun (WGS) entry which is preliminary data.</text>
</comment>
<keyword evidence="7 10" id="KW-0472">Membrane</keyword>
<dbReference type="SMART" id="SM00271">
    <property type="entry name" value="DnaJ"/>
    <property type="match status" value="1"/>
</dbReference>